<sequence length="324" mass="35152">MQNLLAVVVSYGGSAHLYGLLATLTAVPGCQVVLMENHVGTRHTRLPDGVRLHQGHGNVGYGTAVNLGVRLHLDDHQPPDWVLVVNSDVVLPADTGDMLPKLLGEAPDDAGAVGFPIRTGDGRPGRESSVLPSPRTNAFMTMRGEAAAEARWPELRYPVGAFFAIRAAAFLRLGGFDPSYWMYYEETDLFCRLRSMGGRIVWADEAWHVVHDGGATTGSSPLFHWELGRSAAIYFRRHRDTLGLSWPGVHAAQLGVLAARKLVTGRPAATARALRILRGLVAGLARPEWEPPHRSVWRVVPTVTRTRIGLLSSGAAQGCVESIR</sequence>
<proteinExistence type="predicted"/>
<dbReference type="AlphaFoldDB" id="A0A1S1R1K9"/>
<dbReference type="PANTHER" id="PTHR43179:SF7">
    <property type="entry name" value="RHAMNOSYLTRANSFERASE WBBL"/>
    <property type="match status" value="1"/>
</dbReference>
<accession>A0A1S1R1K9</accession>
<dbReference type="Proteomes" id="UP000179769">
    <property type="component" value="Unassembled WGS sequence"/>
</dbReference>
<name>A0A1S1R1K9_9ACTN</name>
<dbReference type="EMBL" id="MAXA01000086">
    <property type="protein sequence ID" value="OHV39776.1"/>
    <property type="molecule type" value="Genomic_DNA"/>
</dbReference>
<reference evidence="2" key="1">
    <citation type="submission" date="2016-07" db="EMBL/GenBank/DDBJ databases">
        <title>Frankia sp. NRRL B-16219 Genome sequencing.</title>
        <authorList>
            <person name="Ghodhbane-Gtari F."/>
            <person name="Swanson E."/>
            <person name="Gueddou A."/>
            <person name="Louati M."/>
            <person name="Nouioui I."/>
            <person name="Hezbri K."/>
            <person name="Abebe-Akele F."/>
            <person name="Simpson S."/>
            <person name="Morris K."/>
            <person name="Thomas K."/>
            <person name="Gtari M."/>
            <person name="Tisa L.S."/>
        </authorList>
    </citation>
    <scope>NUCLEOTIDE SEQUENCE [LARGE SCALE GENOMIC DNA]</scope>
    <source>
        <strain evidence="2">NRRL B-16219</strain>
    </source>
</reference>
<evidence type="ECO:0000313" key="1">
    <source>
        <dbReference type="EMBL" id="OHV39776.1"/>
    </source>
</evidence>
<dbReference type="PANTHER" id="PTHR43179">
    <property type="entry name" value="RHAMNOSYLTRANSFERASE WBBL"/>
    <property type="match status" value="1"/>
</dbReference>
<dbReference type="GO" id="GO:0016740">
    <property type="term" value="F:transferase activity"/>
    <property type="evidence" value="ECO:0007669"/>
    <property type="project" value="UniProtKB-KW"/>
</dbReference>
<dbReference type="SUPFAM" id="SSF53448">
    <property type="entry name" value="Nucleotide-diphospho-sugar transferases"/>
    <property type="match status" value="1"/>
</dbReference>
<evidence type="ECO:0000313" key="2">
    <source>
        <dbReference type="Proteomes" id="UP000179769"/>
    </source>
</evidence>
<gene>
    <name evidence="1" type="ORF">BBK14_32805</name>
</gene>
<organism evidence="1 2">
    <name type="scientific">Parafrankia soli</name>
    <dbReference type="NCBI Taxonomy" id="2599596"/>
    <lineage>
        <taxon>Bacteria</taxon>
        <taxon>Bacillati</taxon>
        <taxon>Actinomycetota</taxon>
        <taxon>Actinomycetes</taxon>
        <taxon>Frankiales</taxon>
        <taxon>Frankiaceae</taxon>
        <taxon>Parafrankia</taxon>
    </lineage>
</organism>
<protein>
    <submittedName>
        <fullName evidence="1">Glycosyl transferase</fullName>
    </submittedName>
</protein>
<dbReference type="OrthoDB" id="9771846at2"/>
<keyword evidence="2" id="KW-1185">Reference proteome</keyword>
<dbReference type="Gene3D" id="3.90.550.10">
    <property type="entry name" value="Spore Coat Polysaccharide Biosynthesis Protein SpsA, Chain A"/>
    <property type="match status" value="1"/>
</dbReference>
<dbReference type="InterPro" id="IPR029044">
    <property type="entry name" value="Nucleotide-diphossugar_trans"/>
</dbReference>
<comment type="caution">
    <text evidence="1">The sequence shown here is derived from an EMBL/GenBank/DDBJ whole genome shotgun (WGS) entry which is preliminary data.</text>
</comment>
<keyword evidence="1" id="KW-0808">Transferase</keyword>